<dbReference type="AlphaFoldDB" id="A0A7J9MC34"/>
<sequence length="18" mass="2139">MKQSKLNVLTTKFEALRM</sequence>
<dbReference type="Proteomes" id="UP000593576">
    <property type="component" value="Unassembled WGS sequence"/>
</dbReference>
<proteinExistence type="predicted"/>
<dbReference type="EMBL" id="JABFAF010000010">
    <property type="protein sequence ID" value="MBA0868642.1"/>
    <property type="molecule type" value="Genomic_DNA"/>
</dbReference>
<protein>
    <submittedName>
        <fullName evidence="1">Uncharacterized protein</fullName>
    </submittedName>
</protein>
<reference evidence="1 2" key="1">
    <citation type="journal article" date="2019" name="Genome Biol. Evol.">
        <title>Insights into the evolution of the New World diploid cottons (Gossypium, subgenus Houzingenia) based on genome sequencing.</title>
        <authorList>
            <person name="Grover C.E."/>
            <person name="Arick M.A. 2nd"/>
            <person name="Thrash A."/>
            <person name="Conover J.L."/>
            <person name="Sanders W.S."/>
            <person name="Peterson D.G."/>
            <person name="Frelichowski J.E."/>
            <person name="Scheffler J.A."/>
            <person name="Scheffler B.E."/>
            <person name="Wendel J.F."/>
        </authorList>
    </citation>
    <scope>NUCLEOTIDE SEQUENCE [LARGE SCALE GENOMIC DNA]</scope>
    <source>
        <strain evidence="1">1</strain>
        <tissue evidence="1">Leaf</tissue>
    </source>
</reference>
<comment type="caution">
    <text evidence="1">The sequence shown here is derived from an EMBL/GenBank/DDBJ whole genome shotgun (WGS) entry which is preliminary data.</text>
</comment>
<keyword evidence="2" id="KW-1185">Reference proteome</keyword>
<evidence type="ECO:0000313" key="1">
    <source>
        <dbReference type="EMBL" id="MBA0868642.1"/>
    </source>
</evidence>
<organism evidence="1 2">
    <name type="scientific">Gossypium schwendimanii</name>
    <name type="common">Cotton</name>
    <dbReference type="NCBI Taxonomy" id="34291"/>
    <lineage>
        <taxon>Eukaryota</taxon>
        <taxon>Viridiplantae</taxon>
        <taxon>Streptophyta</taxon>
        <taxon>Embryophyta</taxon>
        <taxon>Tracheophyta</taxon>
        <taxon>Spermatophyta</taxon>
        <taxon>Magnoliopsida</taxon>
        <taxon>eudicotyledons</taxon>
        <taxon>Gunneridae</taxon>
        <taxon>Pentapetalae</taxon>
        <taxon>rosids</taxon>
        <taxon>malvids</taxon>
        <taxon>Malvales</taxon>
        <taxon>Malvaceae</taxon>
        <taxon>Malvoideae</taxon>
        <taxon>Gossypium</taxon>
    </lineage>
</organism>
<evidence type="ECO:0000313" key="2">
    <source>
        <dbReference type="Proteomes" id="UP000593576"/>
    </source>
</evidence>
<accession>A0A7J9MC34</accession>
<gene>
    <name evidence="1" type="ORF">Goshw_016741</name>
</gene>
<name>A0A7J9MC34_GOSSC</name>